<dbReference type="AlphaFoldDB" id="A0A2T3KLB4"/>
<dbReference type="SUPFAM" id="SSF102114">
    <property type="entry name" value="Radical SAM enzymes"/>
    <property type="match status" value="1"/>
</dbReference>
<dbReference type="RefSeq" id="WP_107289067.1">
    <property type="nucleotide sequence ID" value="NZ_PYNF01000003.1"/>
</dbReference>
<keyword evidence="5" id="KW-0408">Iron</keyword>
<dbReference type="GO" id="GO:0051539">
    <property type="term" value="F:4 iron, 4 sulfur cluster binding"/>
    <property type="evidence" value="ECO:0007669"/>
    <property type="project" value="UniProtKB-KW"/>
</dbReference>
<evidence type="ECO:0000256" key="5">
    <source>
        <dbReference type="ARBA" id="ARBA00023004"/>
    </source>
</evidence>
<keyword evidence="3" id="KW-0949">S-adenosyl-L-methionine</keyword>
<evidence type="ECO:0000256" key="4">
    <source>
        <dbReference type="ARBA" id="ARBA00022723"/>
    </source>
</evidence>
<dbReference type="EMBL" id="PYNF01000003">
    <property type="protein sequence ID" value="PSV00437.1"/>
    <property type="molecule type" value="Genomic_DNA"/>
</dbReference>
<dbReference type="GO" id="GO:0046872">
    <property type="term" value="F:metal ion binding"/>
    <property type="evidence" value="ECO:0007669"/>
    <property type="project" value="UniProtKB-KW"/>
</dbReference>
<organism evidence="10 11">
    <name type="scientific">Photobacterium kishitanii</name>
    <dbReference type="NCBI Taxonomy" id="318456"/>
    <lineage>
        <taxon>Bacteria</taxon>
        <taxon>Pseudomonadati</taxon>
        <taxon>Pseudomonadota</taxon>
        <taxon>Gammaproteobacteria</taxon>
        <taxon>Vibrionales</taxon>
        <taxon>Vibrionaceae</taxon>
        <taxon>Photobacterium</taxon>
    </lineage>
</organism>
<dbReference type="InterPro" id="IPR013785">
    <property type="entry name" value="Aldolase_TIM"/>
</dbReference>
<name>A0A2T3KLB4_9GAMM</name>
<comment type="cofactor">
    <cofactor evidence="1">
        <name>[4Fe-4S] cluster</name>
        <dbReference type="ChEBI" id="CHEBI:49883"/>
    </cofactor>
</comment>
<dbReference type="SFLD" id="SFLDG01067">
    <property type="entry name" value="SPASM/twitch_domain_containing"/>
    <property type="match status" value="1"/>
</dbReference>
<comment type="caution">
    <text evidence="10">The sequence shown here is derived from an EMBL/GenBank/DDBJ whole genome shotgun (WGS) entry which is preliminary data.</text>
</comment>
<dbReference type="SFLD" id="SFLDG01088">
    <property type="entry name" value="antiviral_proteins"/>
    <property type="match status" value="1"/>
</dbReference>
<evidence type="ECO:0000313" key="10">
    <source>
        <dbReference type="EMBL" id="PSV00437.1"/>
    </source>
</evidence>
<evidence type="ECO:0000256" key="7">
    <source>
        <dbReference type="ARBA" id="ARBA00023118"/>
    </source>
</evidence>
<evidence type="ECO:0000313" key="11">
    <source>
        <dbReference type="Proteomes" id="UP000241426"/>
    </source>
</evidence>
<sequence length="283" mass="31912">MSNDSKELVINWHLTEKCNFKCNYCFSKYSDNKLSHEIHRNKEQYTHLLELVFNYFTAKYKRPLRLSLAGGEPLISSNIVDIADTAKRLGFRVSLITNGFNLTKKIATDFCGKLDMIGVSVDSESEDIDIAIGRCTNGKKTLNQNSLLLSLGILRNSGATIKLNTVVNKLNVHSTMSDLVSLIRPDKWKILQVLPINDTDVVVTDSEFSNFIERHDGFSSIITQENNELMTHSYIMIDPKGRFFQNGDACAGYSYSDGILAKNDVGACFSQLDFDMSKFSLRY</sequence>
<protein>
    <recommendedName>
        <fullName evidence="8">S-adenosylmethionine-dependent nucleotide dehydratase</fullName>
    </recommendedName>
</protein>
<proteinExistence type="predicted"/>
<evidence type="ECO:0000259" key="9">
    <source>
        <dbReference type="PROSITE" id="PS51918"/>
    </source>
</evidence>
<evidence type="ECO:0000256" key="3">
    <source>
        <dbReference type="ARBA" id="ARBA00022691"/>
    </source>
</evidence>
<feature type="domain" description="Radical SAM core" evidence="9">
    <location>
        <begin position="4"/>
        <end position="240"/>
    </location>
</feature>
<evidence type="ECO:0000256" key="2">
    <source>
        <dbReference type="ARBA" id="ARBA00022485"/>
    </source>
</evidence>
<gene>
    <name evidence="10" type="ORF">C9J27_04715</name>
</gene>
<dbReference type="InterPro" id="IPR051196">
    <property type="entry name" value="RSAD2/Viperin_antiviral"/>
</dbReference>
<keyword evidence="4" id="KW-0479">Metal-binding</keyword>
<dbReference type="Gene3D" id="3.20.20.70">
    <property type="entry name" value="Aldolase class I"/>
    <property type="match status" value="1"/>
</dbReference>
<dbReference type="PROSITE" id="PS51918">
    <property type="entry name" value="RADICAL_SAM"/>
    <property type="match status" value="1"/>
</dbReference>
<dbReference type="GO" id="GO:0051607">
    <property type="term" value="P:defense response to virus"/>
    <property type="evidence" value="ECO:0007669"/>
    <property type="project" value="UniProtKB-KW"/>
</dbReference>
<dbReference type="GO" id="GO:0003824">
    <property type="term" value="F:catalytic activity"/>
    <property type="evidence" value="ECO:0007669"/>
    <property type="project" value="InterPro"/>
</dbReference>
<dbReference type="PANTHER" id="PTHR21339:SF0">
    <property type="entry name" value="S-ADENOSYLMETHIONINE-DEPENDENT NUCLEOTIDE DEHYDRATASE RSAD2"/>
    <property type="match status" value="1"/>
</dbReference>
<dbReference type="InterPro" id="IPR058240">
    <property type="entry name" value="rSAM_sf"/>
</dbReference>
<evidence type="ECO:0000256" key="1">
    <source>
        <dbReference type="ARBA" id="ARBA00001966"/>
    </source>
</evidence>
<accession>A0A2T3KLB4</accession>
<dbReference type="NCBIfam" id="NF038283">
    <property type="entry name" value="viperin_w_prok"/>
    <property type="match status" value="1"/>
</dbReference>
<evidence type="ECO:0000256" key="6">
    <source>
        <dbReference type="ARBA" id="ARBA00023014"/>
    </source>
</evidence>
<dbReference type="InterPro" id="IPR007197">
    <property type="entry name" value="rSAM"/>
</dbReference>
<reference evidence="10 11" key="1">
    <citation type="submission" date="2018-01" db="EMBL/GenBank/DDBJ databases">
        <title>Whole genome sequencing of Histamine producing bacteria.</title>
        <authorList>
            <person name="Butler K."/>
        </authorList>
    </citation>
    <scope>NUCLEOTIDE SEQUENCE [LARGE SCALE GENOMIC DNA]</scope>
    <source>
        <strain evidence="10 11">FS-7.2</strain>
    </source>
</reference>
<evidence type="ECO:0000256" key="8">
    <source>
        <dbReference type="ARBA" id="ARBA00039667"/>
    </source>
</evidence>
<dbReference type="CDD" id="cd01335">
    <property type="entry name" value="Radical_SAM"/>
    <property type="match status" value="1"/>
</dbReference>
<keyword evidence="2" id="KW-0004">4Fe-4S</keyword>
<dbReference type="Proteomes" id="UP000241426">
    <property type="component" value="Unassembled WGS sequence"/>
</dbReference>
<keyword evidence="7" id="KW-0051">Antiviral defense</keyword>
<keyword evidence="6" id="KW-0411">Iron-sulfur</keyword>
<dbReference type="Pfam" id="PF04055">
    <property type="entry name" value="Radical_SAM"/>
    <property type="match status" value="1"/>
</dbReference>
<dbReference type="PANTHER" id="PTHR21339">
    <property type="entry name" value="RADICAL S-ADENOSYL METHIONINE DOMAIN-CONTAINING PROTEIN 2"/>
    <property type="match status" value="1"/>
</dbReference>
<dbReference type="SFLD" id="SFLDS00029">
    <property type="entry name" value="Radical_SAM"/>
    <property type="match status" value="1"/>
</dbReference>